<evidence type="ECO:0000256" key="5">
    <source>
        <dbReference type="ARBA" id="ARBA00048336"/>
    </source>
</evidence>
<dbReference type="EMBL" id="LR862136">
    <property type="protein sequence ID" value="CAD1843155.1"/>
    <property type="molecule type" value="Genomic_DNA"/>
</dbReference>
<keyword evidence="3" id="KW-0904">Protein phosphatase</keyword>
<dbReference type="InterPro" id="IPR015655">
    <property type="entry name" value="PP2C"/>
</dbReference>
<gene>
    <name evidence="7" type="ORF">CB5_LOCUS26366</name>
</gene>
<comment type="catalytic activity">
    <reaction evidence="4">
        <text>O-phospho-L-seryl-[protein] + H2O = L-seryl-[protein] + phosphate</text>
        <dbReference type="Rhea" id="RHEA:20629"/>
        <dbReference type="Rhea" id="RHEA-COMP:9863"/>
        <dbReference type="Rhea" id="RHEA-COMP:11604"/>
        <dbReference type="ChEBI" id="CHEBI:15377"/>
        <dbReference type="ChEBI" id="CHEBI:29999"/>
        <dbReference type="ChEBI" id="CHEBI:43474"/>
        <dbReference type="ChEBI" id="CHEBI:83421"/>
        <dbReference type="EC" id="3.1.3.16"/>
    </reaction>
</comment>
<dbReference type="SUPFAM" id="SSF81606">
    <property type="entry name" value="PP2C-like"/>
    <property type="match status" value="1"/>
</dbReference>
<reference evidence="7" key="1">
    <citation type="submission" date="2020-07" db="EMBL/GenBank/DDBJ databases">
        <authorList>
            <person name="Lin J."/>
        </authorList>
    </citation>
    <scope>NUCLEOTIDE SEQUENCE</scope>
</reference>
<sequence length="311" mass="34293">MGICISTEHLEKEECDGNIGKKGPNQDAAILCQGYGMEDGVFCGVFDGHGRSGHIVSKLVRDYLPSLLLSERNAIVLSDNDDYGFGNCNSSSSCEEAPSPLSSPEMFDEWKQACTNAFRAMDKELKLQNNLDCSFSGTTAVTIIKQGKDLIIANLGDSRAVMGTISQDGQLQAIQVTTDLKPSIPKEADRIRKSHGRIFALKDEPHIQRVWLPDENYQASPWPVSYHRLTSKDLFIVLATDGVWDVLSNEEVVSIVWSTGRKEEASEAVVEAATRAWKSKFPSSRVDDCSVACLFLQDKKQQLILKSSKKA</sequence>
<keyword evidence="2" id="KW-0378">Hydrolase</keyword>
<dbReference type="CDD" id="cd00143">
    <property type="entry name" value="PP2Cc"/>
    <property type="match status" value="1"/>
</dbReference>
<evidence type="ECO:0000259" key="6">
    <source>
        <dbReference type="PROSITE" id="PS51746"/>
    </source>
</evidence>
<comment type="catalytic activity">
    <reaction evidence="5">
        <text>O-phospho-L-threonyl-[protein] + H2O = L-threonyl-[protein] + phosphate</text>
        <dbReference type="Rhea" id="RHEA:47004"/>
        <dbReference type="Rhea" id="RHEA-COMP:11060"/>
        <dbReference type="Rhea" id="RHEA-COMP:11605"/>
        <dbReference type="ChEBI" id="CHEBI:15377"/>
        <dbReference type="ChEBI" id="CHEBI:30013"/>
        <dbReference type="ChEBI" id="CHEBI:43474"/>
        <dbReference type="ChEBI" id="CHEBI:61977"/>
        <dbReference type="EC" id="3.1.3.16"/>
    </reaction>
</comment>
<proteinExistence type="predicted"/>
<dbReference type="PROSITE" id="PS51746">
    <property type="entry name" value="PPM_2"/>
    <property type="match status" value="1"/>
</dbReference>
<dbReference type="EC" id="3.1.3.16" evidence="1"/>
<dbReference type="Gene3D" id="3.60.40.10">
    <property type="entry name" value="PPM-type phosphatase domain"/>
    <property type="match status" value="1"/>
</dbReference>
<name>A0A6V7QJZ7_ANACO</name>
<feature type="domain" description="PPM-type phosphatase" evidence="6">
    <location>
        <begin position="12"/>
        <end position="296"/>
    </location>
</feature>
<protein>
    <recommendedName>
        <fullName evidence="1">protein-serine/threonine phosphatase</fullName>
        <ecNumber evidence="1">3.1.3.16</ecNumber>
    </recommendedName>
</protein>
<evidence type="ECO:0000256" key="3">
    <source>
        <dbReference type="ARBA" id="ARBA00022912"/>
    </source>
</evidence>
<evidence type="ECO:0000256" key="1">
    <source>
        <dbReference type="ARBA" id="ARBA00013081"/>
    </source>
</evidence>
<dbReference type="AlphaFoldDB" id="A0A6V7QJZ7"/>
<dbReference type="InterPro" id="IPR001932">
    <property type="entry name" value="PPM-type_phosphatase-like_dom"/>
</dbReference>
<dbReference type="GO" id="GO:0004722">
    <property type="term" value="F:protein serine/threonine phosphatase activity"/>
    <property type="evidence" value="ECO:0007669"/>
    <property type="project" value="UniProtKB-EC"/>
</dbReference>
<evidence type="ECO:0000256" key="4">
    <source>
        <dbReference type="ARBA" id="ARBA00047761"/>
    </source>
</evidence>
<evidence type="ECO:0000256" key="2">
    <source>
        <dbReference type="ARBA" id="ARBA00022801"/>
    </source>
</evidence>
<organism evidence="7">
    <name type="scientific">Ananas comosus var. bracteatus</name>
    <name type="common">red pineapple</name>
    <dbReference type="NCBI Taxonomy" id="296719"/>
    <lineage>
        <taxon>Eukaryota</taxon>
        <taxon>Viridiplantae</taxon>
        <taxon>Streptophyta</taxon>
        <taxon>Embryophyta</taxon>
        <taxon>Tracheophyta</taxon>
        <taxon>Spermatophyta</taxon>
        <taxon>Magnoliopsida</taxon>
        <taxon>Liliopsida</taxon>
        <taxon>Poales</taxon>
        <taxon>Bromeliaceae</taxon>
        <taxon>Bromelioideae</taxon>
        <taxon>Ananas</taxon>
    </lineage>
</organism>
<dbReference type="Pfam" id="PF00481">
    <property type="entry name" value="PP2C"/>
    <property type="match status" value="1"/>
</dbReference>
<dbReference type="InterPro" id="IPR036457">
    <property type="entry name" value="PPM-type-like_dom_sf"/>
</dbReference>
<evidence type="ECO:0000313" key="7">
    <source>
        <dbReference type="EMBL" id="CAD1843155.1"/>
    </source>
</evidence>
<dbReference type="PANTHER" id="PTHR47992">
    <property type="entry name" value="PROTEIN PHOSPHATASE"/>
    <property type="match status" value="1"/>
</dbReference>
<accession>A0A6V7QJZ7</accession>
<dbReference type="SMART" id="SM00332">
    <property type="entry name" value="PP2Cc"/>
    <property type="match status" value="1"/>
</dbReference>